<dbReference type="STRING" id="572036.SAMN05661099_2429"/>
<reference evidence="4" key="1">
    <citation type="submission" date="2017-02" db="EMBL/GenBank/DDBJ databases">
        <authorList>
            <person name="Varghese N."/>
            <person name="Submissions S."/>
        </authorList>
    </citation>
    <scope>NUCLEOTIDE SEQUENCE [LARGE SCALE GENOMIC DNA]</scope>
    <source>
        <strain evidence="4">DSM 22385</strain>
    </source>
</reference>
<evidence type="ECO:0000256" key="1">
    <source>
        <dbReference type="SAM" id="SignalP"/>
    </source>
</evidence>
<protein>
    <submittedName>
        <fullName evidence="3">Exopolysaccharide biosynthesis protein</fullName>
    </submittedName>
</protein>
<evidence type="ECO:0000259" key="2">
    <source>
        <dbReference type="Pfam" id="PF09992"/>
    </source>
</evidence>
<dbReference type="PANTHER" id="PTHR40446:SF2">
    <property type="entry name" value="N-ACETYLGLUCOSAMINE-1-PHOSPHODIESTER ALPHA-N-ACETYLGLUCOSAMINIDASE"/>
    <property type="match status" value="1"/>
</dbReference>
<dbReference type="InterPro" id="IPR018711">
    <property type="entry name" value="NAGPA"/>
</dbReference>
<feature type="signal peptide" evidence="1">
    <location>
        <begin position="1"/>
        <end position="19"/>
    </location>
</feature>
<proteinExistence type="predicted"/>
<feature type="chain" id="PRO_5012549718" evidence="1">
    <location>
        <begin position="20"/>
        <end position="284"/>
    </location>
</feature>
<evidence type="ECO:0000313" key="4">
    <source>
        <dbReference type="Proteomes" id="UP000189981"/>
    </source>
</evidence>
<organism evidence="3 4">
    <name type="scientific">Daejeonella lutea</name>
    <dbReference type="NCBI Taxonomy" id="572036"/>
    <lineage>
        <taxon>Bacteria</taxon>
        <taxon>Pseudomonadati</taxon>
        <taxon>Bacteroidota</taxon>
        <taxon>Sphingobacteriia</taxon>
        <taxon>Sphingobacteriales</taxon>
        <taxon>Sphingobacteriaceae</taxon>
        <taxon>Daejeonella</taxon>
    </lineage>
</organism>
<dbReference type="Pfam" id="PF09992">
    <property type="entry name" value="NAGPA"/>
    <property type="match status" value="1"/>
</dbReference>
<gene>
    <name evidence="3" type="ORF">SAMN05661099_2429</name>
</gene>
<sequence>MKSFITALLLTGLLSPAFSQTDSLNVIKANWKKKKITSGVTLKTNWFNNNLFGSNQNVSVLEIKPKRKLMLDLGFDAKKLITTSDFGQNTNSIAALNGTFFDIANGGSVDFIKSDGIVINESRLPKNGLRVGHQASALVFKNGKLTISKFNGDPSWEQSLDGEDVMVTGPLLILDQKDEKLDSNAFSKTRHPRTAVAVTKNNRVLLITVDGRNENSAGMSLFELTKLMRWLNSDDAINLDGGGSTTLWLKGYEGNGVVNYPTDNKKWDHEGERKVANVVLLKKK</sequence>
<dbReference type="OrthoDB" id="9809781at2"/>
<feature type="domain" description="Phosphodiester glycosidase" evidence="2">
    <location>
        <begin position="91"/>
        <end position="281"/>
    </location>
</feature>
<keyword evidence="1" id="KW-0732">Signal</keyword>
<dbReference type="Proteomes" id="UP000189981">
    <property type="component" value="Unassembled WGS sequence"/>
</dbReference>
<dbReference type="RefSeq" id="WP_079702935.1">
    <property type="nucleotide sequence ID" value="NZ_FUYR01000002.1"/>
</dbReference>
<dbReference type="EMBL" id="FUYR01000002">
    <property type="protein sequence ID" value="SKB72680.1"/>
    <property type="molecule type" value="Genomic_DNA"/>
</dbReference>
<accession>A0A1T5DM81</accession>
<name>A0A1T5DM81_9SPHI</name>
<dbReference type="PANTHER" id="PTHR40446">
    <property type="entry name" value="N-ACETYLGLUCOSAMINE-1-PHOSPHODIESTER ALPHA-N-ACETYLGLUCOSAMINIDASE"/>
    <property type="match status" value="1"/>
</dbReference>
<keyword evidence="4" id="KW-1185">Reference proteome</keyword>
<dbReference type="AlphaFoldDB" id="A0A1T5DM81"/>
<evidence type="ECO:0000313" key="3">
    <source>
        <dbReference type="EMBL" id="SKB72680.1"/>
    </source>
</evidence>